<dbReference type="Gene3D" id="3.20.20.80">
    <property type="entry name" value="Glycosidases"/>
    <property type="match status" value="1"/>
</dbReference>
<keyword evidence="1" id="KW-0472">Membrane</keyword>
<reference evidence="3 4" key="1">
    <citation type="submission" date="2018-01" db="EMBL/GenBank/DDBJ databases">
        <title>Genome sequence of the PGP bacterium Paenibacillus illinoisensis E3.</title>
        <authorList>
            <person name="Rolli E."/>
            <person name="Marasco R."/>
            <person name="Bessem C."/>
            <person name="Michoud G."/>
            <person name="Gaiarsa S."/>
            <person name="Borin S."/>
            <person name="Daffonchio D."/>
        </authorList>
    </citation>
    <scope>NUCLEOTIDE SEQUENCE [LARGE SCALE GENOMIC DNA]</scope>
    <source>
        <strain evidence="3 4">E3</strain>
    </source>
</reference>
<keyword evidence="3" id="KW-0378">Hydrolase</keyword>
<dbReference type="SUPFAM" id="SSF51445">
    <property type="entry name" value="(Trans)glycosidases"/>
    <property type="match status" value="1"/>
</dbReference>
<accession>A0A2W0C481</accession>
<organism evidence="3 4">
    <name type="scientific">Paenibacillus illinoisensis</name>
    <dbReference type="NCBI Taxonomy" id="59845"/>
    <lineage>
        <taxon>Bacteria</taxon>
        <taxon>Bacillati</taxon>
        <taxon>Bacillota</taxon>
        <taxon>Bacilli</taxon>
        <taxon>Bacillales</taxon>
        <taxon>Paenibacillaceae</taxon>
        <taxon>Paenibacillus</taxon>
    </lineage>
</organism>
<sequence>MKKQHLRVYSGFRLAMVLLIGMIFVGIPFPGKAGAAGSISLDAPGGGYVSDGGMVEIGGSYTDLYDIRLYVNGTSQYEVLLNDPDGDDSGTWSYMLDTSSYNGTVELVVRGLDTSTRYGVWGAPATLTVDNPAGAVPVVTITGPSEGVPLSGQVEVTIETSSPIPVSMVEVRMNRGPWQQATEQGSAYVFVLDTAGMGDRTVSLEARATNAPERYGYSPTVYAQVGNGTNEPSVPLPNQDRAMWIWEPESYKLLLNPGSRQVLESFITDTQTFGQDPVQTLYLAVGKYAGYNALEEQVDELRSFLSWAHSKNLQVHALIAGGTSPAYMGAYEKYHSHAVREMEQVINYNLAAADAEKFDGINVDIEPYISPDFRDPSRFLQQEYLDVLQKMIDRRDMAGIRLPFGPAVPKWYDTSDQGANIVWNGSSKWLSEHVQDISDYISIMDYRDTADGSAGIIAGAAGELAYADQIGKPNSVVIGVETLDIANSGDPETITFWEEGRSHMEAELDKVYTAYGQNSAFGGIAVHHYDSYRALPSYWGPGGTHWIAPDDQEAPSALAGIPSIEATSYQTIQLNYGMASDNMEVERYLIYRSTVQGFMPAASDIAGLARGLNYQDKGLLPDTTYYYRIAARDLQGNIGPLTDEVSATTESTTLKPLIVSDMNLVYSGSAVSVTLKVRDYDTGAVLTGAKVEGRFTYSAGRYTSGITGADGNVTLGSEAVIPGRQVGFEPRRIRYNGYYYASRHDLSHATLLMQNSGHEESGEQPSEGG</sequence>
<dbReference type="InterPro" id="IPR003961">
    <property type="entry name" value="FN3_dom"/>
</dbReference>
<evidence type="ECO:0000313" key="4">
    <source>
        <dbReference type="Proteomes" id="UP000247459"/>
    </source>
</evidence>
<protein>
    <submittedName>
        <fullName evidence="3">Fibronectin type III domain-containing protein</fullName>
        <ecNumber evidence="3">3.2.1.78</ecNumber>
    </submittedName>
</protein>
<evidence type="ECO:0000259" key="2">
    <source>
        <dbReference type="PROSITE" id="PS50853"/>
    </source>
</evidence>
<dbReference type="GO" id="GO:0016985">
    <property type="term" value="F:mannan endo-1,4-beta-mannosidase activity"/>
    <property type="evidence" value="ECO:0007669"/>
    <property type="project" value="UniProtKB-EC"/>
</dbReference>
<dbReference type="RefSeq" id="WP_181429926.1">
    <property type="nucleotide sequence ID" value="NZ_PRLG01000028.1"/>
</dbReference>
<dbReference type="PROSITE" id="PS50853">
    <property type="entry name" value="FN3"/>
    <property type="match status" value="1"/>
</dbReference>
<dbReference type="InterPro" id="IPR017853">
    <property type="entry name" value="GH"/>
</dbReference>
<name>A0A2W0C481_9BACL</name>
<dbReference type="AlphaFoldDB" id="A0A2W0C481"/>
<dbReference type="SUPFAM" id="SSF49265">
    <property type="entry name" value="Fibronectin type III"/>
    <property type="match status" value="1"/>
</dbReference>
<evidence type="ECO:0000313" key="3">
    <source>
        <dbReference type="EMBL" id="PYY26956.1"/>
    </source>
</evidence>
<dbReference type="EMBL" id="PRLG01000028">
    <property type="protein sequence ID" value="PYY26956.1"/>
    <property type="molecule type" value="Genomic_DNA"/>
</dbReference>
<dbReference type="EC" id="3.2.1.78" evidence="3"/>
<keyword evidence="3" id="KW-0326">Glycosidase</keyword>
<comment type="caution">
    <text evidence="3">The sequence shown here is derived from an EMBL/GenBank/DDBJ whole genome shotgun (WGS) entry which is preliminary data.</text>
</comment>
<dbReference type="Proteomes" id="UP000247459">
    <property type="component" value="Unassembled WGS sequence"/>
</dbReference>
<feature type="transmembrane region" description="Helical" evidence="1">
    <location>
        <begin position="12"/>
        <end position="31"/>
    </location>
</feature>
<dbReference type="InterPro" id="IPR036116">
    <property type="entry name" value="FN3_sf"/>
</dbReference>
<keyword evidence="1" id="KW-1133">Transmembrane helix</keyword>
<dbReference type="Gene3D" id="2.60.40.10">
    <property type="entry name" value="Immunoglobulins"/>
    <property type="match status" value="2"/>
</dbReference>
<keyword evidence="1" id="KW-0812">Transmembrane</keyword>
<evidence type="ECO:0000256" key="1">
    <source>
        <dbReference type="SAM" id="Phobius"/>
    </source>
</evidence>
<feature type="domain" description="Fibronectin type-III" evidence="2">
    <location>
        <begin position="554"/>
        <end position="652"/>
    </location>
</feature>
<dbReference type="InterPro" id="IPR013783">
    <property type="entry name" value="Ig-like_fold"/>
</dbReference>
<proteinExistence type="predicted"/>
<gene>
    <name evidence="3" type="ORF">PIL02S_05132</name>
</gene>